<dbReference type="EC" id="2.3.1.225" evidence="7"/>
<proteinExistence type="inferred from homology"/>
<comment type="catalytic activity">
    <reaction evidence="7">
        <text>L-cysteinyl-[protein] + hexadecanoyl-CoA = S-hexadecanoyl-L-cysteinyl-[protein] + CoA</text>
        <dbReference type="Rhea" id="RHEA:36683"/>
        <dbReference type="Rhea" id="RHEA-COMP:10131"/>
        <dbReference type="Rhea" id="RHEA-COMP:11032"/>
        <dbReference type="ChEBI" id="CHEBI:29950"/>
        <dbReference type="ChEBI" id="CHEBI:57287"/>
        <dbReference type="ChEBI" id="CHEBI:57379"/>
        <dbReference type="ChEBI" id="CHEBI:74151"/>
        <dbReference type="EC" id="2.3.1.225"/>
    </reaction>
</comment>
<comment type="domain">
    <text evidence="7">The DHHC domain is required for palmitoyltransferase activity.</text>
</comment>
<dbReference type="KEGG" id="cpv:cgd5_1260"/>
<comment type="caution">
    <text evidence="9">The sequence shown here is derived from an EMBL/GenBank/DDBJ whole genome shotgun (WGS) entry which is preliminary data.</text>
</comment>
<comment type="subcellular location">
    <subcellularLocation>
        <location evidence="1">Membrane</location>
        <topology evidence="1">Multi-pass membrane protein</topology>
    </subcellularLocation>
</comment>
<dbReference type="GO" id="GO:0019706">
    <property type="term" value="F:protein-cysteine S-palmitoyltransferase activity"/>
    <property type="evidence" value="ECO:0007669"/>
    <property type="project" value="UniProtKB-EC"/>
</dbReference>
<name>Q5CRW1_CRYPI</name>
<feature type="domain" description="Palmitoyltransferase DHHC" evidence="8">
    <location>
        <begin position="99"/>
        <end position="225"/>
    </location>
</feature>
<gene>
    <name evidence="9" type="ORF">cgd5_1260</name>
</gene>
<dbReference type="OrthoDB" id="331948at2759"/>
<keyword evidence="2 7" id="KW-0808">Transferase</keyword>
<dbReference type="PROSITE" id="PS50216">
    <property type="entry name" value="DHHC"/>
    <property type="match status" value="1"/>
</dbReference>
<keyword evidence="3 7" id="KW-0812">Transmembrane</keyword>
<evidence type="ECO:0000313" key="10">
    <source>
        <dbReference type="Proteomes" id="UP000006726"/>
    </source>
</evidence>
<dbReference type="OMA" id="VCVVMTW"/>
<accession>Q5CRW1</accession>
<dbReference type="Proteomes" id="UP000006726">
    <property type="component" value="Chromosome 5"/>
</dbReference>
<evidence type="ECO:0000256" key="4">
    <source>
        <dbReference type="ARBA" id="ARBA00022989"/>
    </source>
</evidence>
<dbReference type="PANTHER" id="PTHR12246">
    <property type="entry name" value="PALMITOYLTRANSFERASE ZDHHC16"/>
    <property type="match status" value="1"/>
</dbReference>
<dbReference type="InterPro" id="IPR039859">
    <property type="entry name" value="PFA4/ZDH16/20/ERF2-like"/>
</dbReference>
<keyword evidence="4 7" id="KW-1133">Transmembrane helix</keyword>
<feature type="transmembrane region" description="Helical" evidence="7">
    <location>
        <begin position="146"/>
        <end position="168"/>
    </location>
</feature>
<keyword evidence="6 7" id="KW-0012">Acyltransferase</keyword>
<dbReference type="Pfam" id="PF01529">
    <property type="entry name" value="DHHC"/>
    <property type="match status" value="1"/>
</dbReference>
<feature type="transmembrane region" description="Helical" evidence="7">
    <location>
        <begin position="20"/>
        <end position="44"/>
    </location>
</feature>
<organism evidence="9 10">
    <name type="scientific">Cryptosporidium parvum (strain Iowa II)</name>
    <dbReference type="NCBI Taxonomy" id="353152"/>
    <lineage>
        <taxon>Eukaryota</taxon>
        <taxon>Sar</taxon>
        <taxon>Alveolata</taxon>
        <taxon>Apicomplexa</taxon>
        <taxon>Conoidasida</taxon>
        <taxon>Coccidia</taxon>
        <taxon>Eucoccidiorida</taxon>
        <taxon>Eimeriorina</taxon>
        <taxon>Cryptosporidiidae</taxon>
        <taxon>Cryptosporidium</taxon>
    </lineage>
</organism>
<sequence length="305" mass="35943">YLYRINQMLVKSILKQSPSLFIFITLVLINCYTIFNFIACLKVYQSSLLYYLWSGILTWYTILTLLTIYSFAILIIKDPGSLESLKCDNNPPREFKSTIRYCNKCSGRKWKPPRAHHCTTCNICIFKMDHHCMLINNCIGYSNQKIYILFLFYLACSSSLTIVSSFFLLTKLIIFSLENGIKEMRQALIINLIIHIIIFLTTVIFLFDQIDYISSNSTLVESMTNKRGKKIKLFNNFKMIFGESKYLWFLPLRNIIRPNFNEELYEIIEYPNYTHFSEIRFADNNEQLKSFCELSKINKKISKSK</sequence>
<keyword evidence="5 7" id="KW-0472">Membrane</keyword>
<evidence type="ECO:0000259" key="8">
    <source>
        <dbReference type="Pfam" id="PF01529"/>
    </source>
</evidence>
<evidence type="ECO:0000256" key="5">
    <source>
        <dbReference type="ARBA" id="ARBA00023136"/>
    </source>
</evidence>
<dbReference type="STRING" id="353152.Q5CRW1"/>
<reference evidence="9 10" key="1">
    <citation type="journal article" date="2004" name="Science">
        <title>Complete genome sequence of the apicomplexan, Cryptosporidium parvum.</title>
        <authorList>
            <person name="Abrahamsen M.S."/>
            <person name="Templeton T.J."/>
            <person name="Enomoto S."/>
            <person name="Abrahante J.E."/>
            <person name="Zhu G."/>
            <person name="Lancto C.A."/>
            <person name="Deng M."/>
            <person name="Liu C."/>
            <person name="Widmer G."/>
            <person name="Tzipori S."/>
            <person name="Buck G.A."/>
            <person name="Xu P."/>
            <person name="Bankier A.T."/>
            <person name="Dear P.H."/>
            <person name="Konfortov B.A."/>
            <person name="Spriggs H.F."/>
            <person name="Iyer L."/>
            <person name="Anantharaman V."/>
            <person name="Aravind L."/>
            <person name="Kapur V."/>
        </authorList>
    </citation>
    <scope>NUCLEOTIDE SEQUENCE [LARGE SCALE GENOMIC DNA]</scope>
    <source>
        <strain evidence="10">Iowa II</strain>
    </source>
</reference>
<feature type="transmembrane region" description="Helical" evidence="7">
    <location>
        <begin position="188"/>
        <end position="207"/>
    </location>
</feature>
<feature type="non-terminal residue" evidence="9">
    <location>
        <position position="1"/>
    </location>
</feature>
<dbReference type="AlphaFoldDB" id="Q5CRW1"/>
<dbReference type="GeneID" id="3373095"/>
<dbReference type="InParanoid" id="Q5CRW1"/>
<keyword evidence="10" id="KW-1185">Reference proteome</keyword>
<evidence type="ECO:0000313" key="9">
    <source>
        <dbReference type="EMBL" id="EAK88247.1"/>
    </source>
</evidence>
<evidence type="ECO:0000256" key="6">
    <source>
        <dbReference type="ARBA" id="ARBA00023315"/>
    </source>
</evidence>
<evidence type="ECO:0000256" key="7">
    <source>
        <dbReference type="RuleBase" id="RU079119"/>
    </source>
</evidence>
<dbReference type="EMBL" id="AAEE01000007">
    <property type="protein sequence ID" value="EAK88247.1"/>
    <property type="molecule type" value="Genomic_DNA"/>
</dbReference>
<evidence type="ECO:0000256" key="2">
    <source>
        <dbReference type="ARBA" id="ARBA00022679"/>
    </source>
</evidence>
<evidence type="ECO:0000256" key="1">
    <source>
        <dbReference type="ARBA" id="ARBA00004141"/>
    </source>
</evidence>
<dbReference type="InterPro" id="IPR001594">
    <property type="entry name" value="Palmitoyltrfase_DHHC"/>
</dbReference>
<feature type="transmembrane region" description="Helical" evidence="7">
    <location>
        <begin position="50"/>
        <end position="76"/>
    </location>
</feature>
<dbReference type="GO" id="GO:0016020">
    <property type="term" value="C:membrane"/>
    <property type="evidence" value="ECO:0007669"/>
    <property type="project" value="UniProtKB-SubCell"/>
</dbReference>
<comment type="similarity">
    <text evidence="7">Belongs to the DHHC palmitoyltransferase family.</text>
</comment>
<protein>
    <recommendedName>
        <fullName evidence="7">Palmitoyltransferase</fullName>
        <ecNumber evidence="7">2.3.1.225</ecNumber>
    </recommendedName>
</protein>
<dbReference type="RefSeq" id="XP_626075.1">
    <property type="nucleotide sequence ID" value="XM_626075.1"/>
</dbReference>
<evidence type="ECO:0000256" key="3">
    <source>
        <dbReference type="ARBA" id="ARBA00022692"/>
    </source>
</evidence>